<gene>
    <name evidence="1" type="ORF">OCBIM_22010754mg</name>
</gene>
<proteinExistence type="predicted"/>
<protein>
    <submittedName>
        <fullName evidence="1">Uncharacterized protein</fullName>
    </submittedName>
</protein>
<organism evidence="1">
    <name type="scientific">Octopus bimaculoides</name>
    <name type="common">California two-spotted octopus</name>
    <dbReference type="NCBI Taxonomy" id="37653"/>
    <lineage>
        <taxon>Eukaryota</taxon>
        <taxon>Metazoa</taxon>
        <taxon>Spiralia</taxon>
        <taxon>Lophotrochozoa</taxon>
        <taxon>Mollusca</taxon>
        <taxon>Cephalopoda</taxon>
        <taxon>Coleoidea</taxon>
        <taxon>Octopodiformes</taxon>
        <taxon>Octopoda</taxon>
        <taxon>Incirrata</taxon>
        <taxon>Octopodidae</taxon>
        <taxon>Octopus</taxon>
    </lineage>
</organism>
<accession>A0A0L8HNB8</accession>
<name>A0A0L8HNB8_OCTBM</name>
<dbReference type="AlphaFoldDB" id="A0A0L8HNB8"/>
<sequence>MQRNIGRPELRYRDVCRRDMKALGINTNSWEDLAADRTSWRGTLHKQLQTGE</sequence>
<evidence type="ECO:0000313" key="1">
    <source>
        <dbReference type="EMBL" id="KOF90672.1"/>
    </source>
</evidence>
<dbReference type="EMBL" id="KQ417713">
    <property type="protein sequence ID" value="KOF90672.1"/>
    <property type="molecule type" value="Genomic_DNA"/>
</dbReference>
<reference evidence="1" key="1">
    <citation type="submission" date="2015-07" db="EMBL/GenBank/DDBJ databases">
        <title>MeaNS - Measles Nucleotide Surveillance Program.</title>
        <authorList>
            <person name="Tran T."/>
            <person name="Druce J."/>
        </authorList>
    </citation>
    <scope>NUCLEOTIDE SEQUENCE</scope>
    <source>
        <strain evidence="1">UCB-OBI-ISO-001</strain>
        <tissue evidence="1">Gonad</tissue>
    </source>
</reference>